<organism evidence="1 2">
    <name type="scientific">Pararge aegeria aegeria</name>
    <dbReference type="NCBI Taxonomy" id="348720"/>
    <lineage>
        <taxon>Eukaryota</taxon>
        <taxon>Metazoa</taxon>
        <taxon>Ecdysozoa</taxon>
        <taxon>Arthropoda</taxon>
        <taxon>Hexapoda</taxon>
        <taxon>Insecta</taxon>
        <taxon>Pterygota</taxon>
        <taxon>Neoptera</taxon>
        <taxon>Endopterygota</taxon>
        <taxon>Lepidoptera</taxon>
        <taxon>Glossata</taxon>
        <taxon>Ditrysia</taxon>
        <taxon>Papilionoidea</taxon>
        <taxon>Nymphalidae</taxon>
        <taxon>Satyrinae</taxon>
        <taxon>Satyrini</taxon>
        <taxon>Parargina</taxon>
        <taxon>Pararge</taxon>
    </lineage>
</organism>
<evidence type="ECO:0000313" key="2">
    <source>
        <dbReference type="Proteomes" id="UP000838756"/>
    </source>
</evidence>
<keyword evidence="2" id="KW-1185">Reference proteome</keyword>
<gene>
    <name evidence="1" type="primary">jg4232</name>
    <name evidence="1" type="ORF">PAEG_LOCUS17288</name>
</gene>
<dbReference type="OrthoDB" id="407509at2759"/>
<evidence type="ECO:0000313" key="1">
    <source>
        <dbReference type="EMBL" id="CAH2240751.1"/>
    </source>
</evidence>
<dbReference type="EMBL" id="CAKXAJ010025549">
    <property type="protein sequence ID" value="CAH2240751.1"/>
    <property type="molecule type" value="Genomic_DNA"/>
</dbReference>
<comment type="caution">
    <text evidence="1">The sequence shown here is derived from an EMBL/GenBank/DDBJ whole genome shotgun (WGS) entry which is preliminary data.</text>
</comment>
<name>A0A8S4RYW6_9NEOP</name>
<sequence>MERAMLEGSLRDKIKNEDIRRRTRVTDLAQRVAKQKWQWAEHIARRTVGRWGGKEWRPHTVKRNVGQSPIMVNRLHQTCGSRWKHAAQDRGS</sequence>
<accession>A0A8S4RYW6</accession>
<protein>
    <submittedName>
        <fullName evidence="1">Jg4232 protein</fullName>
    </submittedName>
</protein>
<reference evidence="1" key="1">
    <citation type="submission" date="2022-03" db="EMBL/GenBank/DDBJ databases">
        <authorList>
            <person name="Lindestad O."/>
        </authorList>
    </citation>
    <scope>NUCLEOTIDE SEQUENCE</scope>
</reference>
<dbReference type="Proteomes" id="UP000838756">
    <property type="component" value="Unassembled WGS sequence"/>
</dbReference>
<proteinExistence type="predicted"/>
<dbReference type="AlphaFoldDB" id="A0A8S4RYW6"/>